<dbReference type="SUPFAM" id="SSF56801">
    <property type="entry name" value="Acetyl-CoA synthetase-like"/>
    <property type="match status" value="1"/>
</dbReference>
<protein>
    <submittedName>
        <fullName evidence="2">AMP-binding enzyme</fullName>
    </submittedName>
</protein>
<dbReference type="GO" id="GO:0044550">
    <property type="term" value="P:secondary metabolite biosynthetic process"/>
    <property type="evidence" value="ECO:0007669"/>
    <property type="project" value="TreeGrafter"/>
</dbReference>
<dbReference type="GO" id="GO:0031177">
    <property type="term" value="F:phosphopantetheine binding"/>
    <property type="evidence" value="ECO:0007669"/>
    <property type="project" value="TreeGrafter"/>
</dbReference>
<dbReference type="PANTHER" id="PTHR45527">
    <property type="entry name" value="NONRIBOSOMAL PEPTIDE SYNTHETASE"/>
    <property type="match status" value="1"/>
</dbReference>
<dbReference type="OrthoDB" id="6297021at2"/>
<dbReference type="GO" id="GO:0043041">
    <property type="term" value="P:amino acid activation for nonribosomal peptide biosynthetic process"/>
    <property type="evidence" value="ECO:0007669"/>
    <property type="project" value="TreeGrafter"/>
</dbReference>
<dbReference type="PANTHER" id="PTHR45527:SF1">
    <property type="entry name" value="FATTY ACID SYNTHASE"/>
    <property type="match status" value="1"/>
</dbReference>
<proteinExistence type="predicted"/>
<feature type="domain" description="AMP-dependent synthetase/ligase" evidence="1">
    <location>
        <begin position="78"/>
        <end position="178"/>
    </location>
</feature>
<evidence type="ECO:0000313" key="3">
    <source>
        <dbReference type="Proteomes" id="UP000237381"/>
    </source>
</evidence>
<comment type="caution">
    <text evidence="2">The sequence shown here is derived from an EMBL/GenBank/DDBJ whole genome shotgun (WGS) entry which is preliminary data.</text>
</comment>
<dbReference type="Proteomes" id="UP000237381">
    <property type="component" value="Unassembled WGS sequence"/>
</dbReference>
<reference evidence="2 3" key="1">
    <citation type="submission" date="2018-01" db="EMBL/GenBank/DDBJ databases">
        <title>Genomic Encyclopedia of Type Strains, Phase III (KMG-III): the genomes of soil and plant-associated and newly described type strains.</title>
        <authorList>
            <person name="Whitman W."/>
        </authorList>
    </citation>
    <scope>NUCLEOTIDE SEQUENCE [LARGE SCALE GENOMIC DNA]</scope>
    <source>
        <strain evidence="2 3">JCM 18070</strain>
    </source>
</reference>
<dbReference type="Gene3D" id="3.40.50.12780">
    <property type="entry name" value="N-terminal domain of ligase-like"/>
    <property type="match status" value="1"/>
</dbReference>
<evidence type="ECO:0000313" key="2">
    <source>
        <dbReference type="EMBL" id="POR51604.1"/>
    </source>
</evidence>
<accession>A0A2S4MA88</accession>
<dbReference type="AlphaFoldDB" id="A0A2S4MA88"/>
<gene>
    <name evidence="2" type="ORF">B0G62_106138</name>
</gene>
<dbReference type="Pfam" id="PF00501">
    <property type="entry name" value="AMP-binding"/>
    <property type="match status" value="1"/>
</dbReference>
<sequence length="314" mass="33822">MNVRPDVGKWFTDHRAVMDGDALLCRVPHTALDWTMLEEIIQHPLSSGESMGRPPREAAPAHAFTLAHLVPEPIQRRFEVRAQLNPGARAVKCGDDELTYGELDSQADSLAAILQEQGLAPREVCAVLMPASLAMVRAILAVLKAGGVCLMLDPVSEGARLAAALQAAGARTVIVQRAELPCCAGIDANVVCCDDDTGGCHANWPDDCTADGVSPACAVCREAEGDAPTVVFQQHVDVLDRLESLQAMAPIGQGDSLLQGAEHALDEAVWQSLWPLTQGARLVILPQREKMNLESVRQLIEQEHITVMHVNFRG</sequence>
<evidence type="ECO:0000259" key="1">
    <source>
        <dbReference type="Pfam" id="PF00501"/>
    </source>
</evidence>
<dbReference type="RefSeq" id="WP_103704847.1">
    <property type="nucleotide sequence ID" value="NZ_PQGA01000006.1"/>
</dbReference>
<dbReference type="InterPro" id="IPR000873">
    <property type="entry name" value="AMP-dep_synth/lig_dom"/>
</dbReference>
<dbReference type="InterPro" id="IPR042099">
    <property type="entry name" value="ANL_N_sf"/>
</dbReference>
<dbReference type="GO" id="GO:0005737">
    <property type="term" value="C:cytoplasm"/>
    <property type="evidence" value="ECO:0007669"/>
    <property type="project" value="TreeGrafter"/>
</dbReference>
<keyword evidence="3" id="KW-1185">Reference proteome</keyword>
<name>A0A2S4MA88_9BURK</name>
<dbReference type="EMBL" id="PQGA01000006">
    <property type="protein sequence ID" value="POR51604.1"/>
    <property type="molecule type" value="Genomic_DNA"/>
</dbReference>
<dbReference type="Gene3D" id="3.40.50.980">
    <property type="match status" value="1"/>
</dbReference>
<organism evidence="2 3">
    <name type="scientific">Paraburkholderia eburnea</name>
    <dbReference type="NCBI Taxonomy" id="1189126"/>
    <lineage>
        <taxon>Bacteria</taxon>
        <taxon>Pseudomonadati</taxon>
        <taxon>Pseudomonadota</taxon>
        <taxon>Betaproteobacteria</taxon>
        <taxon>Burkholderiales</taxon>
        <taxon>Burkholderiaceae</taxon>
        <taxon>Paraburkholderia</taxon>
    </lineage>
</organism>